<name>A0ACC0CUG8_9PEZI</name>
<dbReference type="EMBL" id="MU394344">
    <property type="protein sequence ID" value="KAI6083967.1"/>
    <property type="molecule type" value="Genomic_DNA"/>
</dbReference>
<dbReference type="Proteomes" id="UP001497680">
    <property type="component" value="Unassembled WGS sequence"/>
</dbReference>
<evidence type="ECO:0000313" key="1">
    <source>
        <dbReference type="EMBL" id="KAI6083967.1"/>
    </source>
</evidence>
<keyword evidence="2" id="KW-1185">Reference proteome</keyword>
<protein>
    <submittedName>
        <fullName evidence="1">Uncharacterized protein</fullName>
    </submittedName>
</protein>
<gene>
    <name evidence="1" type="ORF">F4821DRAFT_262425</name>
</gene>
<sequence length="160" mass="17932">MFFWAVGLAVLAILLFGTTSMIQSIVAFKVANRKREDLRLRRDAEARRRAQSVTNIELQFTALKAELEARRAARNPSPEVSFWVTYSLVVVALVVFGASGMLHSIAAFRAANATKEDLQLRREAETSQSQLVTSLHMKSTIAQNAQAKLEDKIKDLEQRL</sequence>
<organism evidence="1 2">
    <name type="scientific">Hypoxylon rubiginosum</name>
    <dbReference type="NCBI Taxonomy" id="110542"/>
    <lineage>
        <taxon>Eukaryota</taxon>
        <taxon>Fungi</taxon>
        <taxon>Dikarya</taxon>
        <taxon>Ascomycota</taxon>
        <taxon>Pezizomycotina</taxon>
        <taxon>Sordariomycetes</taxon>
        <taxon>Xylariomycetidae</taxon>
        <taxon>Xylariales</taxon>
        <taxon>Hypoxylaceae</taxon>
        <taxon>Hypoxylon</taxon>
    </lineage>
</organism>
<evidence type="ECO:0000313" key="2">
    <source>
        <dbReference type="Proteomes" id="UP001497680"/>
    </source>
</evidence>
<comment type="caution">
    <text evidence="1">The sequence shown here is derived from an EMBL/GenBank/DDBJ whole genome shotgun (WGS) entry which is preliminary data.</text>
</comment>
<accession>A0ACC0CUG8</accession>
<reference evidence="1 2" key="1">
    <citation type="journal article" date="2022" name="New Phytol.">
        <title>Ecological generalism drives hyperdiversity of secondary metabolite gene clusters in xylarialean endophytes.</title>
        <authorList>
            <person name="Franco M.E.E."/>
            <person name="Wisecaver J.H."/>
            <person name="Arnold A.E."/>
            <person name="Ju Y.M."/>
            <person name="Slot J.C."/>
            <person name="Ahrendt S."/>
            <person name="Moore L.P."/>
            <person name="Eastman K.E."/>
            <person name="Scott K."/>
            <person name="Konkel Z."/>
            <person name="Mondo S.J."/>
            <person name="Kuo A."/>
            <person name="Hayes R.D."/>
            <person name="Haridas S."/>
            <person name="Andreopoulos B."/>
            <person name="Riley R."/>
            <person name="LaButti K."/>
            <person name="Pangilinan J."/>
            <person name="Lipzen A."/>
            <person name="Amirebrahimi M."/>
            <person name="Yan J."/>
            <person name="Adam C."/>
            <person name="Keymanesh K."/>
            <person name="Ng V."/>
            <person name="Louie K."/>
            <person name="Northen T."/>
            <person name="Drula E."/>
            <person name="Henrissat B."/>
            <person name="Hsieh H.M."/>
            <person name="Youens-Clark K."/>
            <person name="Lutzoni F."/>
            <person name="Miadlikowska J."/>
            <person name="Eastwood D.C."/>
            <person name="Hamelin R.C."/>
            <person name="Grigoriev I.V."/>
            <person name="U'Ren J.M."/>
        </authorList>
    </citation>
    <scope>NUCLEOTIDE SEQUENCE [LARGE SCALE GENOMIC DNA]</scope>
    <source>
        <strain evidence="1 2">ER1909</strain>
    </source>
</reference>
<proteinExistence type="predicted"/>